<keyword evidence="7" id="KW-0012">Acyltransferase</keyword>
<dbReference type="SMART" id="SM00827">
    <property type="entry name" value="PKS_AT"/>
    <property type="match status" value="1"/>
</dbReference>
<dbReference type="InterPro" id="IPR036291">
    <property type="entry name" value="NAD(P)-bd_dom_sf"/>
</dbReference>
<dbReference type="GO" id="GO:0006633">
    <property type="term" value="P:fatty acid biosynthetic process"/>
    <property type="evidence" value="ECO:0007669"/>
    <property type="project" value="TreeGrafter"/>
</dbReference>
<dbReference type="Pfam" id="PF08659">
    <property type="entry name" value="KR"/>
    <property type="match status" value="1"/>
</dbReference>
<dbReference type="InterPro" id="IPR036736">
    <property type="entry name" value="ACP-like_sf"/>
</dbReference>
<dbReference type="InterPro" id="IPR042104">
    <property type="entry name" value="PKS_dehydratase_sf"/>
</dbReference>
<keyword evidence="2" id="KW-0596">Phosphopantetheine</keyword>
<evidence type="ECO:0000256" key="2">
    <source>
        <dbReference type="ARBA" id="ARBA00022450"/>
    </source>
</evidence>
<dbReference type="InterPro" id="IPR016036">
    <property type="entry name" value="Malonyl_transacylase_ACP-bd"/>
</dbReference>
<gene>
    <name evidence="11" type="ORF">FCI23_40410</name>
</gene>
<dbReference type="Gene3D" id="3.30.70.3290">
    <property type="match status" value="1"/>
</dbReference>
<keyword evidence="5" id="KW-0045">Antibiotic biosynthesis</keyword>
<evidence type="ECO:0000256" key="4">
    <source>
        <dbReference type="ARBA" id="ARBA00022679"/>
    </source>
</evidence>
<dbReference type="Gene3D" id="1.10.1200.10">
    <property type="entry name" value="ACP-like"/>
    <property type="match status" value="1"/>
</dbReference>
<dbReference type="InterPro" id="IPR055123">
    <property type="entry name" value="SpnB-like_Rossmann"/>
</dbReference>
<feature type="domain" description="Carrier" evidence="9">
    <location>
        <begin position="1236"/>
        <end position="1311"/>
    </location>
</feature>
<dbReference type="Pfam" id="PF22953">
    <property type="entry name" value="SpnB_Rossmann"/>
    <property type="match status" value="1"/>
</dbReference>
<feature type="non-terminal residue" evidence="11">
    <location>
        <position position="1"/>
    </location>
</feature>
<feature type="region of interest" description="N-terminal hotdog fold" evidence="8">
    <location>
        <begin position="457"/>
        <end position="585"/>
    </location>
</feature>
<reference evidence="11 12" key="1">
    <citation type="submission" date="2019-04" db="EMBL/GenBank/DDBJ databases">
        <title>Streptomyces oryziradicis sp. nov., a novel actinomycete isolated from rhizosphere soil of rice (Oryza sativa L.).</title>
        <authorList>
            <person name="Li C."/>
        </authorList>
    </citation>
    <scope>NUCLEOTIDE SEQUENCE [LARGE SCALE GENOMIC DNA]</scope>
    <source>
        <strain evidence="11 12">NEAU-C40</strain>
    </source>
</reference>
<dbReference type="Pfam" id="PF00698">
    <property type="entry name" value="Acyl_transf_1"/>
    <property type="match status" value="1"/>
</dbReference>
<comment type="pathway">
    <text evidence="1">Antibiotic biosynthesis.</text>
</comment>
<dbReference type="SMART" id="SM00826">
    <property type="entry name" value="PKS_DH"/>
    <property type="match status" value="1"/>
</dbReference>
<dbReference type="Gene3D" id="3.40.366.10">
    <property type="entry name" value="Malonyl-Coenzyme A Acyl Carrier Protein, domain 2"/>
    <property type="match status" value="1"/>
</dbReference>
<dbReference type="Pfam" id="PF00550">
    <property type="entry name" value="PP-binding"/>
    <property type="match status" value="1"/>
</dbReference>
<dbReference type="SMART" id="SM00823">
    <property type="entry name" value="PKS_PP"/>
    <property type="match status" value="1"/>
</dbReference>
<dbReference type="FunFam" id="1.10.1200.10:FF:000007">
    <property type="entry name" value="Probable polyketide synthase pks17"/>
    <property type="match status" value="1"/>
</dbReference>
<dbReference type="CDD" id="cd08956">
    <property type="entry name" value="KR_3_FAS_SDR_x"/>
    <property type="match status" value="1"/>
</dbReference>
<dbReference type="InterPro" id="IPR057326">
    <property type="entry name" value="KR_dom"/>
</dbReference>
<dbReference type="SUPFAM" id="SSF47336">
    <property type="entry name" value="ACP-like"/>
    <property type="match status" value="1"/>
</dbReference>
<feature type="active site" description="Proton donor; for dehydratase activity" evidence="8">
    <location>
        <position position="662"/>
    </location>
</feature>
<comment type="caution">
    <text evidence="11">The sequence shown here is derived from an EMBL/GenBank/DDBJ whole genome shotgun (WGS) entry which is preliminary data.</text>
</comment>
<dbReference type="Pfam" id="PF14765">
    <property type="entry name" value="PS-DH"/>
    <property type="match status" value="1"/>
</dbReference>
<name>A0A4U0S0F6_9ACTN</name>
<dbReference type="OrthoDB" id="9778690at2"/>
<evidence type="ECO:0000256" key="1">
    <source>
        <dbReference type="ARBA" id="ARBA00004792"/>
    </source>
</evidence>
<keyword evidence="3" id="KW-0597">Phosphoprotein</keyword>
<evidence type="ECO:0000256" key="3">
    <source>
        <dbReference type="ARBA" id="ARBA00022553"/>
    </source>
</evidence>
<evidence type="ECO:0000313" key="11">
    <source>
        <dbReference type="EMBL" id="TKA01417.1"/>
    </source>
</evidence>
<dbReference type="InterPro" id="IPR049900">
    <property type="entry name" value="PKS_mFAS_DH"/>
</dbReference>
<dbReference type="InterPro" id="IPR014043">
    <property type="entry name" value="Acyl_transferase_dom"/>
</dbReference>
<dbReference type="PROSITE" id="PS00012">
    <property type="entry name" value="PHOSPHOPANTETHEINE"/>
    <property type="match status" value="1"/>
</dbReference>
<protein>
    <submittedName>
        <fullName evidence="11">SDR family NAD(P)-dependent oxidoreductase</fullName>
    </submittedName>
</protein>
<evidence type="ECO:0000256" key="7">
    <source>
        <dbReference type="ARBA" id="ARBA00023315"/>
    </source>
</evidence>
<dbReference type="InterPro" id="IPR006162">
    <property type="entry name" value="Ppantetheine_attach_site"/>
</dbReference>
<dbReference type="InterPro" id="IPR050091">
    <property type="entry name" value="PKS_NRPS_Biosynth_Enz"/>
</dbReference>
<dbReference type="Gene3D" id="3.10.129.110">
    <property type="entry name" value="Polyketide synthase dehydratase"/>
    <property type="match status" value="1"/>
</dbReference>
<dbReference type="InterPro" id="IPR049552">
    <property type="entry name" value="PKS_DH_N"/>
</dbReference>
<feature type="region of interest" description="C-terminal hotdog fold" evidence="8">
    <location>
        <begin position="603"/>
        <end position="757"/>
    </location>
</feature>
<organism evidence="11 12">
    <name type="scientific">Actinacidiphila oryziradicis</name>
    <dbReference type="NCBI Taxonomy" id="2571141"/>
    <lineage>
        <taxon>Bacteria</taxon>
        <taxon>Bacillati</taxon>
        <taxon>Actinomycetota</taxon>
        <taxon>Actinomycetes</taxon>
        <taxon>Kitasatosporales</taxon>
        <taxon>Streptomycetaceae</taxon>
        <taxon>Actinacidiphila</taxon>
    </lineage>
</organism>
<feature type="domain" description="PKS/mFAS DH" evidence="10">
    <location>
        <begin position="457"/>
        <end position="757"/>
    </location>
</feature>
<accession>A0A4U0S0F6</accession>
<dbReference type="SMART" id="SM00822">
    <property type="entry name" value="PKS_KR"/>
    <property type="match status" value="1"/>
</dbReference>
<evidence type="ECO:0000256" key="6">
    <source>
        <dbReference type="ARBA" id="ARBA00023268"/>
    </source>
</evidence>
<dbReference type="InterPro" id="IPR009081">
    <property type="entry name" value="PP-bd_ACP"/>
</dbReference>
<dbReference type="GO" id="GO:0031177">
    <property type="term" value="F:phosphopantetheine binding"/>
    <property type="evidence" value="ECO:0007669"/>
    <property type="project" value="InterPro"/>
</dbReference>
<keyword evidence="4" id="KW-0808">Transferase</keyword>
<evidence type="ECO:0000256" key="8">
    <source>
        <dbReference type="PROSITE-ProRule" id="PRU01363"/>
    </source>
</evidence>
<dbReference type="SUPFAM" id="SSF52151">
    <property type="entry name" value="FabD/lysophospholipase-like"/>
    <property type="match status" value="1"/>
</dbReference>
<evidence type="ECO:0000256" key="5">
    <source>
        <dbReference type="ARBA" id="ARBA00023194"/>
    </source>
</evidence>
<dbReference type="InterPro" id="IPR020806">
    <property type="entry name" value="PKS_PP-bd"/>
</dbReference>
<dbReference type="SUPFAM" id="SSF55048">
    <property type="entry name" value="Probable ACP-binding domain of malonyl-CoA ACP transacylase"/>
    <property type="match status" value="1"/>
</dbReference>
<dbReference type="InterPro" id="IPR016035">
    <property type="entry name" value="Acyl_Trfase/lysoPLipase"/>
</dbReference>
<dbReference type="SUPFAM" id="SSF51735">
    <property type="entry name" value="NAD(P)-binding Rossmann-fold domains"/>
    <property type="match status" value="2"/>
</dbReference>
<dbReference type="Pfam" id="PF21089">
    <property type="entry name" value="PKS_DH_N"/>
    <property type="match status" value="1"/>
</dbReference>
<dbReference type="Proteomes" id="UP000305778">
    <property type="component" value="Unassembled WGS sequence"/>
</dbReference>
<dbReference type="Gene3D" id="3.40.50.720">
    <property type="entry name" value="NAD(P)-binding Rossmann-like Domain"/>
    <property type="match status" value="1"/>
</dbReference>
<dbReference type="InterPro" id="IPR020807">
    <property type="entry name" value="PKS_DH"/>
</dbReference>
<dbReference type="PROSITE" id="PS52019">
    <property type="entry name" value="PKS_MFAS_DH"/>
    <property type="match status" value="1"/>
</dbReference>
<dbReference type="PROSITE" id="PS50075">
    <property type="entry name" value="CARRIER"/>
    <property type="match status" value="1"/>
</dbReference>
<evidence type="ECO:0000259" key="10">
    <source>
        <dbReference type="PROSITE" id="PS52019"/>
    </source>
</evidence>
<dbReference type="InterPro" id="IPR001227">
    <property type="entry name" value="Ac_transferase_dom_sf"/>
</dbReference>
<evidence type="ECO:0000259" key="9">
    <source>
        <dbReference type="PROSITE" id="PS50075"/>
    </source>
</evidence>
<proteinExistence type="predicted"/>
<dbReference type="FunFam" id="3.40.366.10:FF:000002">
    <property type="entry name" value="Probable polyketide synthase 2"/>
    <property type="match status" value="1"/>
</dbReference>
<keyword evidence="12" id="KW-1185">Reference proteome</keyword>
<dbReference type="InterPro" id="IPR049551">
    <property type="entry name" value="PKS_DH_C"/>
</dbReference>
<sequence>SASSGDASVVPLVVSAKSAGSLAGQAGRLGVFLGEGDALADVAAALVGQRSLWSERAVVIADSRDEALAGLGAVARGEAASGVVSGRAGAVGKTVLVFPGQGSQWVGMGRELLDSSPVFAARIAECAAALEPWVDWSLTDVLRGGALDRVDVVQPASFAVMVALAAVWESLEVVADAVVGHSQGEIAAACVAGALSLEDAARIVAVRSQVIARDLAGRGGMASVALSEAEAHERVGRWSGRVEVAAVNGPSSVVLAGDAEALDEALKVLEEEGVRVRRVAVDYASHTSHVVSIEGALGEAFAGIRSAAPRIPFLSTVTGEWVEDAGVLDGGYWFRNLRRQVRFAPAIEALIAQGHKVFVEASAHPVLVQSISEIADDAIVVTGSLRRDEGGLRRLLTSVAELFVRGVPVDWTALLPEGAGAAAVELPTYAFDHEHYWLPVAPPATDAVSLGLAGVDHPMLGAVVALPNSAGFVFTSRLSLRTHPWIGDHVVAGVVIVPGTGLVELAVRAGDEAGCSVLEELVIEAPLVVPERGGVRVHVVVGGATGTDGSRSVEVYSQREDDPDEDGTVWTRHASGVVSMAPGATETTQRFDAGEVVWPPADAEPVDIGSGYDVLARGGYGYGPVFRCVRAVWRRGDDVFAEVALPADEPGAAYGIHPALLDAALHSTMLDTVAAAGVAGADGPPENGDGEGREGSLGLPFAWNGLRLSAAGASALRVRVHRLPGGDLSMEAVDEFGGPVVTLDSLVSRPVSVGALEVAASVGRTTRAGSLYGVEWVSSEPGPVSAGFAPAWVPVADAEAVATLADEVESGAAGLPAAAVADAVSLDEQDAVLALTNRVLEIVQCWLDGTGLEDARLVVATRGAVPAAGEATVTDPGAAAVWGLVRAAQAENPDRIVLLDLDADAEVESVLPAVLASGEPEVAVRGSRLFVPRLARVAESRSDAVFGPDGTVLVSGAGSLGGVVARHLVVEHGVRRLVLASRRGPDAAGMAELVEELTGLGAEASAVACDLSDRDEVAALLASIPAEHRLRGVVHTAGVSDAGVIATVTPERLARLFAPKVDAVLHLDALTRDLDLDAFVVYSSVSSVFMGAGSGGYAAANAFLDGLMASRRAAGLPGLALAWGLWDQTSGMAQDLDDLTRARMNRRGGLLPMSVAEGMELFRAAVGSARSLLVPAKLDLRGVRADAAAGGVVPHMLRGLVRVGRQLARSATATAAGGDRPLAERLAGLTGAEQSALLLDLVRAQIAAVLGFGTSHHLDADQGLFEIGFDSLTAIELRNRLRTMTERKLSPGLVFDHPTPAMLAAHLHTLLGGEATLISI</sequence>
<dbReference type="PANTHER" id="PTHR43775:SF51">
    <property type="entry name" value="INACTIVE PHENOLPHTHIOCEROL SYNTHESIS POLYKETIDE SYNTHASE TYPE I PKS1-RELATED"/>
    <property type="match status" value="1"/>
</dbReference>
<feature type="active site" description="Proton acceptor; for dehydratase activity" evidence="8">
    <location>
        <position position="489"/>
    </location>
</feature>
<evidence type="ECO:0000313" key="12">
    <source>
        <dbReference type="Proteomes" id="UP000305778"/>
    </source>
</evidence>
<keyword evidence="6" id="KW-0511">Multifunctional enzyme</keyword>
<dbReference type="EMBL" id="SUMC01000072">
    <property type="protein sequence ID" value="TKA01417.1"/>
    <property type="molecule type" value="Genomic_DNA"/>
</dbReference>
<dbReference type="InterPro" id="IPR013968">
    <property type="entry name" value="PKS_KR"/>
</dbReference>
<dbReference type="PANTHER" id="PTHR43775">
    <property type="entry name" value="FATTY ACID SYNTHASE"/>
    <property type="match status" value="1"/>
</dbReference>
<dbReference type="GO" id="GO:0017000">
    <property type="term" value="P:antibiotic biosynthetic process"/>
    <property type="evidence" value="ECO:0007669"/>
    <property type="project" value="UniProtKB-KW"/>
</dbReference>
<dbReference type="GO" id="GO:0004312">
    <property type="term" value="F:fatty acid synthase activity"/>
    <property type="evidence" value="ECO:0007669"/>
    <property type="project" value="TreeGrafter"/>
</dbReference>